<dbReference type="OrthoDB" id="1932717at2759"/>
<evidence type="ECO:0000313" key="5">
    <source>
        <dbReference type="EMBL" id="KAI5060226.1"/>
    </source>
</evidence>
<keyword evidence="6" id="KW-1185">Reference proteome</keyword>
<keyword evidence="2" id="KW-0479">Metal-binding</keyword>
<sequence length="337" mass="36325">MLGKGPCLPRTSSSRSLLIPCEDSDNDTTLCNKPQQVTGPALCSPCKIIIGFEVEPEKKPPVDVCESPRSVLESSAVLSSHDKQQVVARSLRSGLGSLLAAKSTSEEDVGTGLGIVAEASVKSKHHTISSSPSKVVTAWPAKTYDHDPMNYEVFPFQEQGLHVNLQADMEDRLLDADISPLRTTGFCMQLNEDVESVFCKASSPKASVIPGNSVKVDKMAADVSSVPCKVHANPSKDVVDLFSAPSASVHDKESNCTSMDAPEDTIHQSIFSTASPPICSRSLVRSSSGFLKMCNLCGRSLHLGKDVFMYRGDQPFCSAECRYQKIVRDESDERKGG</sequence>
<dbReference type="Pfam" id="PF04570">
    <property type="entry name" value="zf-FLZ"/>
    <property type="match status" value="1"/>
</dbReference>
<dbReference type="AlphaFoldDB" id="A0A9D4U4U4"/>
<dbReference type="PANTHER" id="PTHR47208">
    <property type="entry name" value="OS02G0174800 PROTEIN"/>
    <property type="match status" value="1"/>
</dbReference>
<evidence type="ECO:0000259" key="4">
    <source>
        <dbReference type="PROSITE" id="PS51795"/>
    </source>
</evidence>
<dbReference type="GO" id="GO:0046872">
    <property type="term" value="F:metal ion binding"/>
    <property type="evidence" value="ECO:0007669"/>
    <property type="project" value="UniProtKB-KW"/>
</dbReference>
<dbReference type="InterPro" id="IPR044604">
    <property type="entry name" value="FLZ12/13/14"/>
</dbReference>
<accession>A0A9D4U4U4</accession>
<dbReference type="InterPro" id="IPR007650">
    <property type="entry name" value="Zf-FLZ_dom"/>
</dbReference>
<proteinExistence type="inferred from homology"/>
<organism evidence="5 6">
    <name type="scientific">Adiantum capillus-veneris</name>
    <name type="common">Maidenhair fern</name>
    <dbReference type="NCBI Taxonomy" id="13818"/>
    <lineage>
        <taxon>Eukaryota</taxon>
        <taxon>Viridiplantae</taxon>
        <taxon>Streptophyta</taxon>
        <taxon>Embryophyta</taxon>
        <taxon>Tracheophyta</taxon>
        <taxon>Polypodiopsida</taxon>
        <taxon>Polypodiidae</taxon>
        <taxon>Polypodiales</taxon>
        <taxon>Pteridineae</taxon>
        <taxon>Pteridaceae</taxon>
        <taxon>Vittarioideae</taxon>
        <taxon>Adiantum</taxon>
    </lineage>
</organism>
<evidence type="ECO:0000256" key="3">
    <source>
        <dbReference type="PROSITE-ProRule" id="PRU01131"/>
    </source>
</evidence>
<gene>
    <name evidence="5" type="ORF">GOP47_0024646</name>
</gene>
<name>A0A9D4U4U4_ADICA</name>
<dbReference type="PANTHER" id="PTHR47208:SF1">
    <property type="entry name" value="OS02G0174800 PROTEIN"/>
    <property type="match status" value="1"/>
</dbReference>
<evidence type="ECO:0000256" key="2">
    <source>
        <dbReference type="ARBA" id="ARBA00022723"/>
    </source>
</evidence>
<dbReference type="PROSITE" id="PS51795">
    <property type="entry name" value="ZF_FLZ"/>
    <property type="match status" value="1"/>
</dbReference>
<reference evidence="5" key="1">
    <citation type="submission" date="2021-01" db="EMBL/GenBank/DDBJ databases">
        <title>Adiantum capillus-veneris genome.</title>
        <authorList>
            <person name="Fang Y."/>
            <person name="Liao Q."/>
        </authorList>
    </citation>
    <scope>NUCLEOTIDE SEQUENCE</scope>
    <source>
        <strain evidence="5">H3</strain>
        <tissue evidence="5">Leaf</tissue>
    </source>
</reference>
<evidence type="ECO:0000313" key="6">
    <source>
        <dbReference type="Proteomes" id="UP000886520"/>
    </source>
</evidence>
<dbReference type="EMBL" id="JABFUD020000024">
    <property type="protein sequence ID" value="KAI5060226.1"/>
    <property type="molecule type" value="Genomic_DNA"/>
</dbReference>
<feature type="zinc finger region" description="FLZ-type" evidence="3">
    <location>
        <begin position="289"/>
        <end position="333"/>
    </location>
</feature>
<comment type="caution">
    <text evidence="5">The sequence shown here is derived from an EMBL/GenBank/DDBJ whole genome shotgun (WGS) entry which is preliminary data.</text>
</comment>
<evidence type="ECO:0000256" key="1">
    <source>
        <dbReference type="ARBA" id="ARBA00009374"/>
    </source>
</evidence>
<dbReference type="Proteomes" id="UP000886520">
    <property type="component" value="Chromosome 24"/>
</dbReference>
<feature type="domain" description="FLZ-type" evidence="4">
    <location>
        <begin position="289"/>
        <end position="333"/>
    </location>
</feature>
<comment type="similarity">
    <text evidence="1">Belongs to the FLZ family.</text>
</comment>
<protein>
    <recommendedName>
        <fullName evidence="4">FLZ-type domain-containing protein</fullName>
    </recommendedName>
</protein>